<accession>A0A6A6SSR4</accession>
<dbReference type="PANTHER" id="PTHR34598:SF3">
    <property type="entry name" value="OXIDOREDUCTASE AN1597"/>
    <property type="match status" value="1"/>
</dbReference>
<keyword evidence="3" id="KW-0489">Methyltransferase</keyword>
<proteinExistence type="inferred from homology"/>
<sequence length="304" mass="35181">MAKDQLVSLSYATRLPIYEIEKPYQIVSQTTGTHQRSNVLFSTPSISEPIRDIRGSEHLYDLDSHGFKVVEHRSAVQDWSDKTTVSREYIKEVERVIKKHMSGVDEVHIFNWRTRKNKPYKTEGIKEVDLEDGSHYVLPATFVHIDQSPAAVVQEVRHHMTDRAVELLQGRVRLINFWQPTCRHPIRDAPLALCDGTSISDADMLSVDHVRQKFVSETLSPVYRPGFRWHYLSDQAAHECYLIKIFDSLPGVRAKCTFIIWRDQVRLLTHGTDCPHTSFESRDIPTDYPTRESIEVRAFVFTYA</sequence>
<dbReference type="EMBL" id="MU004491">
    <property type="protein sequence ID" value="KAF2649448.1"/>
    <property type="molecule type" value="Genomic_DNA"/>
</dbReference>
<dbReference type="AlphaFoldDB" id="A0A6A6SSR4"/>
<gene>
    <name evidence="3" type="ORF">K491DRAFT_610734</name>
</gene>
<reference evidence="3" key="1">
    <citation type="journal article" date="2020" name="Stud. Mycol.">
        <title>101 Dothideomycetes genomes: a test case for predicting lifestyles and emergence of pathogens.</title>
        <authorList>
            <person name="Haridas S."/>
            <person name="Albert R."/>
            <person name="Binder M."/>
            <person name="Bloem J."/>
            <person name="Labutti K."/>
            <person name="Salamov A."/>
            <person name="Andreopoulos B."/>
            <person name="Baker S."/>
            <person name="Barry K."/>
            <person name="Bills G."/>
            <person name="Bluhm B."/>
            <person name="Cannon C."/>
            <person name="Castanera R."/>
            <person name="Culley D."/>
            <person name="Daum C."/>
            <person name="Ezra D."/>
            <person name="Gonzalez J."/>
            <person name="Henrissat B."/>
            <person name="Kuo A."/>
            <person name="Liang C."/>
            <person name="Lipzen A."/>
            <person name="Lutzoni F."/>
            <person name="Magnuson J."/>
            <person name="Mondo S."/>
            <person name="Nolan M."/>
            <person name="Ohm R."/>
            <person name="Pangilinan J."/>
            <person name="Park H.-J."/>
            <person name="Ramirez L."/>
            <person name="Alfaro M."/>
            <person name="Sun H."/>
            <person name="Tritt A."/>
            <person name="Yoshinaga Y."/>
            <person name="Zwiers L.-H."/>
            <person name="Turgeon B."/>
            <person name="Goodwin S."/>
            <person name="Spatafora J."/>
            <person name="Crous P."/>
            <person name="Grigoriev I."/>
        </authorList>
    </citation>
    <scope>NUCLEOTIDE SEQUENCE</scope>
    <source>
        <strain evidence="3">CBS 122681</strain>
    </source>
</reference>
<name>A0A6A6SSR4_9PLEO</name>
<dbReference type="Proteomes" id="UP000799324">
    <property type="component" value="Unassembled WGS sequence"/>
</dbReference>
<evidence type="ECO:0000256" key="1">
    <source>
        <dbReference type="ARBA" id="ARBA00023002"/>
    </source>
</evidence>
<dbReference type="GO" id="GO:0008168">
    <property type="term" value="F:methyltransferase activity"/>
    <property type="evidence" value="ECO:0007669"/>
    <property type="project" value="UniProtKB-KW"/>
</dbReference>
<dbReference type="NCBIfam" id="NF041278">
    <property type="entry name" value="CmcJ_NvfI_EfuI"/>
    <property type="match status" value="1"/>
</dbReference>
<evidence type="ECO:0000256" key="2">
    <source>
        <dbReference type="ARBA" id="ARBA00023604"/>
    </source>
</evidence>
<dbReference type="PANTHER" id="PTHR34598">
    <property type="entry name" value="BLL6449 PROTEIN"/>
    <property type="match status" value="1"/>
</dbReference>
<dbReference type="OrthoDB" id="412788at2759"/>
<comment type="similarity">
    <text evidence="2">Belongs to the asaB hydroxylase/desaturase family.</text>
</comment>
<dbReference type="GO" id="GO:0016491">
    <property type="term" value="F:oxidoreductase activity"/>
    <property type="evidence" value="ECO:0007669"/>
    <property type="project" value="UniProtKB-KW"/>
</dbReference>
<evidence type="ECO:0000313" key="4">
    <source>
        <dbReference type="Proteomes" id="UP000799324"/>
    </source>
</evidence>
<protein>
    <submittedName>
        <fullName evidence="3">Methyltransferase CmcJ</fullName>
    </submittedName>
</protein>
<keyword evidence="1" id="KW-0560">Oxidoreductase</keyword>
<keyword evidence="4" id="KW-1185">Reference proteome</keyword>
<dbReference type="GO" id="GO:0032259">
    <property type="term" value="P:methylation"/>
    <property type="evidence" value="ECO:0007669"/>
    <property type="project" value="UniProtKB-KW"/>
</dbReference>
<keyword evidence="3" id="KW-0808">Transferase</keyword>
<dbReference type="InterPro" id="IPR044053">
    <property type="entry name" value="AsaB-like"/>
</dbReference>
<organism evidence="3 4">
    <name type="scientific">Lophiostoma macrostomum CBS 122681</name>
    <dbReference type="NCBI Taxonomy" id="1314788"/>
    <lineage>
        <taxon>Eukaryota</taxon>
        <taxon>Fungi</taxon>
        <taxon>Dikarya</taxon>
        <taxon>Ascomycota</taxon>
        <taxon>Pezizomycotina</taxon>
        <taxon>Dothideomycetes</taxon>
        <taxon>Pleosporomycetidae</taxon>
        <taxon>Pleosporales</taxon>
        <taxon>Lophiostomataceae</taxon>
        <taxon>Lophiostoma</taxon>
    </lineage>
</organism>
<evidence type="ECO:0000313" key="3">
    <source>
        <dbReference type="EMBL" id="KAF2649448.1"/>
    </source>
</evidence>